<dbReference type="PATRIC" id="fig|438.15.peg.166"/>
<reference evidence="1 2" key="1">
    <citation type="submission" date="2016-05" db="EMBL/GenBank/DDBJ databases">
        <title>Genome sequencing of Acetobacter pasteurianus strain SRCM100623.</title>
        <authorList>
            <person name="Song Y.R."/>
        </authorList>
    </citation>
    <scope>NUCLEOTIDE SEQUENCE [LARGE SCALE GENOMIC DNA]</scope>
    <source>
        <strain evidence="1 2">SRCM100623</strain>
    </source>
</reference>
<name>A0A1A0DNV5_ACEPA</name>
<protein>
    <submittedName>
        <fullName evidence="1">Uncharacterized protein</fullName>
    </submittedName>
</protein>
<evidence type="ECO:0000313" key="2">
    <source>
        <dbReference type="Proteomes" id="UP000093796"/>
    </source>
</evidence>
<organism evidence="1 2">
    <name type="scientific">Acetobacter pasteurianus</name>
    <name type="common">Acetobacter turbidans</name>
    <dbReference type="NCBI Taxonomy" id="438"/>
    <lineage>
        <taxon>Bacteria</taxon>
        <taxon>Pseudomonadati</taxon>
        <taxon>Pseudomonadota</taxon>
        <taxon>Alphaproteobacteria</taxon>
        <taxon>Acetobacterales</taxon>
        <taxon>Acetobacteraceae</taxon>
        <taxon>Acetobacter</taxon>
    </lineage>
</organism>
<comment type="caution">
    <text evidence="1">The sequence shown here is derived from an EMBL/GenBank/DDBJ whole genome shotgun (WGS) entry which is preliminary data.</text>
</comment>
<dbReference type="EMBL" id="LYUD01000001">
    <property type="protein sequence ID" value="OAZ76938.1"/>
    <property type="molecule type" value="Genomic_DNA"/>
</dbReference>
<proteinExistence type="predicted"/>
<dbReference type="AlphaFoldDB" id="A0A1A0DNV5"/>
<sequence length="56" mass="6028">MGILGKGGKSSRFVATKHLRFKGVEQVMNMCENPPKATPELVKLMARVKASKNAAA</sequence>
<gene>
    <name evidence="1" type="ORF">SRCM100623_00166</name>
</gene>
<evidence type="ECO:0000313" key="1">
    <source>
        <dbReference type="EMBL" id="OAZ76938.1"/>
    </source>
</evidence>
<dbReference type="Proteomes" id="UP000093796">
    <property type="component" value="Unassembled WGS sequence"/>
</dbReference>
<accession>A0A1A0DNV5</accession>